<evidence type="ECO:0000313" key="6">
    <source>
        <dbReference type="EMBL" id="SFC40122.1"/>
    </source>
</evidence>
<evidence type="ECO:0000256" key="1">
    <source>
        <dbReference type="ARBA" id="ARBA00005417"/>
    </source>
</evidence>
<keyword evidence="2" id="KW-0813">Transport</keyword>
<dbReference type="AlphaFoldDB" id="A0A1I1IWP7"/>
<evidence type="ECO:0000259" key="5">
    <source>
        <dbReference type="PROSITE" id="PS50893"/>
    </source>
</evidence>
<dbReference type="RefSeq" id="WP_090088739.1">
    <property type="nucleotide sequence ID" value="NZ_FOMG01000003.1"/>
</dbReference>
<dbReference type="InterPro" id="IPR003439">
    <property type="entry name" value="ABC_transporter-like_ATP-bd"/>
</dbReference>
<keyword evidence="7" id="KW-1185">Reference proteome</keyword>
<dbReference type="Gene3D" id="3.40.50.300">
    <property type="entry name" value="P-loop containing nucleotide triphosphate hydrolases"/>
    <property type="match status" value="1"/>
</dbReference>
<dbReference type="GO" id="GO:0005524">
    <property type="term" value="F:ATP binding"/>
    <property type="evidence" value="ECO:0007669"/>
    <property type="project" value="UniProtKB-KW"/>
</dbReference>
<dbReference type="PANTHER" id="PTHR43335">
    <property type="entry name" value="ABC TRANSPORTER, ATP-BINDING PROTEIN"/>
    <property type="match status" value="1"/>
</dbReference>
<dbReference type="PROSITE" id="PS50893">
    <property type="entry name" value="ABC_TRANSPORTER_2"/>
    <property type="match status" value="1"/>
</dbReference>
<proteinExistence type="inferred from homology"/>
<dbReference type="PANTHER" id="PTHR43335:SF2">
    <property type="entry name" value="ABC TRANSPORTER, ATP-BINDING PROTEIN"/>
    <property type="match status" value="1"/>
</dbReference>
<protein>
    <submittedName>
        <fullName evidence="6">ABC-type multidrug transport system, ATPase component</fullName>
    </submittedName>
</protein>
<keyword evidence="3" id="KW-0547">Nucleotide-binding</keyword>
<evidence type="ECO:0000256" key="4">
    <source>
        <dbReference type="ARBA" id="ARBA00022840"/>
    </source>
</evidence>
<dbReference type="Pfam" id="PF00005">
    <property type="entry name" value="ABC_tran"/>
    <property type="match status" value="1"/>
</dbReference>
<accession>A0A1I1IWP7</accession>
<dbReference type="SUPFAM" id="SSF52540">
    <property type="entry name" value="P-loop containing nucleoside triphosphate hydrolases"/>
    <property type="match status" value="1"/>
</dbReference>
<dbReference type="STRING" id="119641.SAMN05421842_10387"/>
<dbReference type="Proteomes" id="UP000199263">
    <property type="component" value="Unassembled WGS sequence"/>
</dbReference>
<feature type="domain" description="ABC transporter" evidence="5">
    <location>
        <begin position="5"/>
        <end position="232"/>
    </location>
</feature>
<dbReference type="GO" id="GO:0016887">
    <property type="term" value="F:ATP hydrolysis activity"/>
    <property type="evidence" value="ECO:0007669"/>
    <property type="project" value="InterPro"/>
</dbReference>
<dbReference type="InterPro" id="IPR027417">
    <property type="entry name" value="P-loop_NTPase"/>
</dbReference>
<keyword evidence="4" id="KW-0067">ATP-binding</keyword>
<evidence type="ECO:0000256" key="3">
    <source>
        <dbReference type="ARBA" id="ARBA00022741"/>
    </source>
</evidence>
<dbReference type="EMBL" id="FOMG01000003">
    <property type="protein sequence ID" value="SFC40122.1"/>
    <property type="molecule type" value="Genomic_DNA"/>
</dbReference>
<reference evidence="6 7" key="1">
    <citation type="submission" date="2016-10" db="EMBL/GenBank/DDBJ databases">
        <authorList>
            <person name="de Groot N.N."/>
        </authorList>
    </citation>
    <scope>NUCLEOTIDE SEQUENCE [LARGE SCALE GENOMIC DNA]</scope>
    <source>
        <strain evidence="6 7">DSM 12992</strain>
    </source>
</reference>
<dbReference type="SMART" id="SM00382">
    <property type="entry name" value="AAA"/>
    <property type="match status" value="1"/>
</dbReference>
<sequence length="294" mass="33386">MNNKLIVDNINFSYFKKNILKDISFTCENGITSLLGHNGAGKTTLMKILIGSNKPSTGKVLLNDTNLLGYSNKKDIIGYLPQKFDIYNNITGYDFLSYVCDIKNMDTNEKKKQIEKAVEQFKLDNVIYKNIGKYSGGYKRRLGIAQSIIGNPNLVIIDEPTVGLDPEQRLEFRHYLSEIGKDRIVLISTHILEDVELYTNKILIISNSSILFNGTTSEAINTAKNKIYTANINVDELELITKKVKIIEEKRLDNNKIKIKFLLCDDNAINNSQLEKEVSLENAFVFFQNLKNSL</sequence>
<organism evidence="6 7">
    <name type="scientific">Clostridium uliginosum</name>
    <dbReference type="NCBI Taxonomy" id="119641"/>
    <lineage>
        <taxon>Bacteria</taxon>
        <taxon>Bacillati</taxon>
        <taxon>Bacillota</taxon>
        <taxon>Clostridia</taxon>
        <taxon>Eubacteriales</taxon>
        <taxon>Clostridiaceae</taxon>
        <taxon>Clostridium</taxon>
    </lineage>
</organism>
<comment type="similarity">
    <text evidence="1">Belongs to the ABC transporter superfamily.</text>
</comment>
<dbReference type="InterPro" id="IPR003593">
    <property type="entry name" value="AAA+_ATPase"/>
</dbReference>
<dbReference type="OrthoDB" id="9804819at2"/>
<gene>
    <name evidence="6" type="ORF">SAMN05421842_10387</name>
</gene>
<evidence type="ECO:0000313" key="7">
    <source>
        <dbReference type="Proteomes" id="UP000199263"/>
    </source>
</evidence>
<name>A0A1I1IWP7_9CLOT</name>
<evidence type="ECO:0000256" key="2">
    <source>
        <dbReference type="ARBA" id="ARBA00022448"/>
    </source>
</evidence>